<evidence type="ECO:0000313" key="1">
    <source>
        <dbReference type="EMBL" id="TDR53232.1"/>
    </source>
</evidence>
<comment type="caution">
    <text evidence="1">The sequence shown here is derived from an EMBL/GenBank/DDBJ whole genome shotgun (WGS) entry which is preliminary data.</text>
</comment>
<keyword evidence="2" id="KW-1185">Reference proteome</keyword>
<name>A0A4R6ZLS5_9LIST</name>
<dbReference type="EMBL" id="SNZK01000005">
    <property type="protein sequence ID" value="TDR53232.1"/>
    <property type="molecule type" value="Genomic_DNA"/>
</dbReference>
<proteinExistence type="predicted"/>
<dbReference type="AlphaFoldDB" id="A0A4R6ZLS5"/>
<reference evidence="1 2" key="1">
    <citation type="submission" date="2019-03" db="EMBL/GenBank/DDBJ databases">
        <title>Genomic Encyclopedia of Type Strains, Phase III (KMG-III): the genomes of soil and plant-associated and newly described type strains.</title>
        <authorList>
            <person name="Whitman W."/>
        </authorList>
    </citation>
    <scope>NUCLEOTIDE SEQUENCE [LARGE SCALE GENOMIC DNA]</scope>
    <source>
        <strain evidence="1 2">CECT 7972</strain>
    </source>
</reference>
<evidence type="ECO:0000313" key="2">
    <source>
        <dbReference type="Proteomes" id="UP000295558"/>
    </source>
</evidence>
<sequence>MKSTNSTVVVFNQEKLRSHRCDEIVKGLSDNNSTYIYCTNWGLPKQECLTAIDKGLEYPAR</sequence>
<organism evidence="1 2">
    <name type="scientific">Listeria rocourtiae</name>
    <dbReference type="NCBI Taxonomy" id="647910"/>
    <lineage>
        <taxon>Bacteria</taxon>
        <taxon>Bacillati</taxon>
        <taxon>Bacillota</taxon>
        <taxon>Bacilli</taxon>
        <taxon>Bacillales</taxon>
        <taxon>Listeriaceae</taxon>
        <taxon>Listeria</taxon>
    </lineage>
</organism>
<accession>A0A4R6ZLS5</accession>
<dbReference type="Proteomes" id="UP000295558">
    <property type="component" value="Unassembled WGS sequence"/>
</dbReference>
<gene>
    <name evidence="1" type="ORF">DFP96_105158</name>
</gene>
<protein>
    <submittedName>
        <fullName evidence="1">Uncharacterized protein</fullName>
    </submittedName>
</protein>